<protein>
    <recommendedName>
        <fullName evidence="9">4Fe-4S ferredoxin-type domain-containing protein</fullName>
    </recommendedName>
</protein>
<dbReference type="GO" id="GO:0052693">
    <property type="term" value="F:epoxyqueuosine reductase activity"/>
    <property type="evidence" value="ECO:0007669"/>
    <property type="project" value="TreeGrafter"/>
</dbReference>
<keyword evidence="1" id="KW-0004">4Fe-4S</keyword>
<dbReference type="KEGG" id="tim:GMBLW1_41510"/>
<dbReference type="PANTHER" id="PTHR30002:SF4">
    <property type="entry name" value="EPOXYQUEUOSINE REDUCTASE"/>
    <property type="match status" value="1"/>
</dbReference>
<dbReference type="PROSITE" id="PS00198">
    <property type="entry name" value="4FE4S_FER_1"/>
    <property type="match status" value="1"/>
</dbReference>
<evidence type="ECO:0000259" key="9">
    <source>
        <dbReference type="PROSITE" id="PS51379"/>
    </source>
</evidence>
<dbReference type="GO" id="GO:0008616">
    <property type="term" value="P:tRNA queuosine(34) biosynthetic process"/>
    <property type="evidence" value="ECO:0007669"/>
    <property type="project" value="UniProtKB-KW"/>
</dbReference>
<dbReference type="NCBIfam" id="TIGR00276">
    <property type="entry name" value="tRNA epoxyqueuosine(34) reductase QueG"/>
    <property type="match status" value="1"/>
</dbReference>
<dbReference type="Pfam" id="PF13484">
    <property type="entry name" value="Fer4_16"/>
    <property type="match status" value="1"/>
</dbReference>
<evidence type="ECO:0000256" key="1">
    <source>
        <dbReference type="ARBA" id="ARBA00022485"/>
    </source>
</evidence>
<dbReference type="InterPro" id="IPR013542">
    <property type="entry name" value="QueG_DUF1730"/>
</dbReference>
<evidence type="ECO:0000256" key="6">
    <source>
        <dbReference type="ARBA" id="ARBA00023002"/>
    </source>
</evidence>
<dbReference type="Gene3D" id="3.30.70.20">
    <property type="match status" value="1"/>
</dbReference>
<evidence type="ECO:0000256" key="7">
    <source>
        <dbReference type="ARBA" id="ARBA00023004"/>
    </source>
</evidence>
<sequence>MDYDIDFAQAAKQEAQRLGFDLMGFAPATEADGFAHFQTWLANGYAGEMTYLHQHADARRHPQSVLPEVVTVMMLGKNYANTPPSPSPSESPTGRVARYAQGQDYHDWIRAKLNELLAWFQRQDSQIIGRGIVDTAPLLERDFARRAGLGWIGKNTMLISRHRGSYLFLSALLLNCAIPPDPVHEVQYCGNCTACLNACPTQAFPAPRVLDATKCISYLTIELKSAIPQELSPKLSGWLFGCDICQEVCPWNRKPLQPAPNVPHDESLEQISLFELLELSEAQFRQRFRGTPLFRTKRRGVVRTAIHLLVNARELRVIPLLERLCSDPEPLLQETAHWAIQQLRTPQTSEPPQTIPPPN</sequence>
<name>A0A6C2YW02_9BACT</name>
<dbReference type="EMBL" id="LR593887">
    <property type="protein sequence ID" value="VTS07440.1"/>
    <property type="molecule type" value="Genomic_DNA"/>
</dbReference>
<organism evidence="10">
    <name type="scientific">Tuwongella immobilis</name>
    <dbReference type="NCBI Taxonomy" id="692036"/>
    <lineage>
        <taxon>Bacteria</taxon>
        <taxon>Pseudomonadati</taxon>
        <taxon>Planctomycetota</taxon>
        <taxon>Planctomycetia</taxon>
        <taxon>Gemmatales</taxon>
        <taxon>Gemmataceae</taxon>
        <taxon>Tuwongella</taxon>
    </lineage>
</organism>
<keyword evidence="8" id="KW-0411">Iron-sulfur</keyword>
<dbReference type="InParanoid" id="A0A6C2YW02"/>
<keyword evidence="5" id="KW-0671">Queuosine biosynthesis</keyword>
<accession>A0A6C2YW02</accession>
<evidence type="ECO:0000256" key="5">
    <source>
        <dbReference type="ARBA" id="ARBA00022785"/>
    </source>
</evidence>
<feature type="domain" description="4Fe-4S ferredoxin-type" evidence="9">
    <location>
        <begin position="180"/>
        <end position="209"/>
    </location>
</feature>
<gene>
    <name evidence="10" type="ORF">GMBLW1_41510</name>
</gene>
<dbReference type="GO" id="GO:0051539">
    <property type="term" value="F:4 iron, 4 sulfur cluster binding"/>
    <property type="evidence" value="ECO:0007669"/>
    <property type="project" value="UniProtKB-KW"/>
</dbReference>
<keyword evidence="6" id="KW-0560">Oxidoreductase</keyword>
<dbReference type="EMBL" id="LR586016">
    <property type="protein sequence ID" value="VIP05042.1"/>
    <property type="molecule type" value="Genomic_DNA"/>
</dbReference>
<evidence type="ECO:0000313" key="11">
    <source>
        <dbReference type="Proteomes" id="UP000464378"/>
    </source>
</evidence>
<keyword evidence="11" id="KW-1185">Reference proteome</keyword>
<dbReference type="InterPro" id="IPR004453">
    <property type="entry name" value="QueG"/>
</dbReference>
<keyword evidence="7" id="KW-0408">Iron</keyword>
<dbReference type="GO" id="GO:0046872">
    <property type="term" value="F:metal ion binding"/>
    <property type="evidence" value="ECO:0007669"/>
    <property type="project" value="UniProtKB-KW"/>
</dbReference>
<reference evidence="10" key="1">
    <citation type="submission" date="2019-04" db="EMBL/GenBank/DDBJ databases">
        <authorList>
            <consortium name="Science for Life Laboratories"/>
        </authorList>
    </citation>
    <scope>NUCLEOTIDE SEQUENCE</scope>
    <source>
        <strain evidence="10">MBLW1</strain>
    </source>
</reference>
<evidence type="ECO:0000256" key="4">
    <source>
        <dbReference type="ARBA" id="ARBA00022723"/>
    </source>
</evidence>
<keyword evidence="2" id="KW-0963">Cytoplasm</keyword>
<dbReference type="InterPro" id="IPR017896">
    <property type="entry name" value="4Fe4S_Fe-S-bd"/>
</dbReference>
<dbReference type="PANTHER" id="PTHR30002">
    <property type="entry name" value="EPOXYQUEUOSINE REDUCTASE"/>
    <property type="match status" value="1"/>
</dbReference>
<dbReference type="AlphaFoldDB" id="A0A6C2YW02"/>
<proteinExistence type="predicted"/>
<dbReference type="FunCoup" id="A0A6C2YW02">
    <property type="interactions" value="153"/>
</dbReference>
<keyword evidence="3" id="KW-0819">tRNA processing</keyword>
<dbReference type="Proteomes" id="UP000464378">
    <property type="component" value="Chromosome"/>
</dbReference>
<evidence type="ECO:0000313" key="10">
    <source>
        <dbReference type="EMBL" id="VIP05042.1"/>
    </source>
</evidence>
<dbReference type="InterPro" id="IPR017900">
    <property type="entry name" value="4Fe4S_Fe_S_CS"/>
</dbReference>
<evidence type="ECO:0000256" key="8">
    <source>
        <dbReference type="ARBA" id="ARBA00023014"/>
    </source>
</evidence>
<dbReference type="SUPFAM" id="SSF46548">
    <property type="entry name" value="alpha-helical ferredoxin"/>
    <property type="match status" value="1"/>
</dbReference>
<dbReference type="Pfam" id="PF08331">
    <property type="entry name" value="QueG_DUF1730"/>
    <property type="match status" value="1"/>
</dbReference>
<evidence type="ECO:0000256" key="3">
    <source>
        <dbReference type="ARBA" id="ARBA00022694"/>
    </source>
</evidence>
<dbReference type="PROSITE" id="PS51379">
    <property type="entry name" value="4FE4S_FER_2"/>
    <property type="match status" value="1"/>
</dbReference>
<evidence type="ECO:0000256" key="2">
    <source>
        <dbReference type="ARBA" id="ARBA00022490"/>
    </source>
</evidence>
<keyword evidence="4" id="KW-0479">Metal-binding</keyword>